<proteinExistence type="predicted"/>
<protein>
    <submittedName>
        <fullName evidence="2">DUF2202 domain-containing protein</fullName>
    </submittedName>
</protein>
<dbReference type="InterPro" id="IPR012347">
    <property type="entry name" value="Ferritin-like"/>
</dbReference>
<evidence type="ECO:0000313" key="3">
    <source>
        <dbReference type="Proteomes" id="UP000544742"/>
    </source>
</evidence>
<dbReference type="CDD" id="cd01048">
    <property type="entry name" value="Ferritin_like_AB2"/>
    <property type="match status" value="1"/>
</dbReference>
<dbReference type="Pfam" id="PF09968">
    <property type="entry name" value="DUF2202"/>
    <property type="match status" value="1"/>
</dbReference>
<dbReference type="Gene3D" id="1.20.1260.10">
    <property type="match status" value="1"/>
</dbReference>
<dbReference type="EMBL" id="JAAYUN010000131">
    <property type="protein sequence ID" value="NLJ22990.1"/>
    <property type="molecule type" value="Genomic_DNA"/>
</dbReference>
<feature type="non-terminal residue" evidence="2">
    <location>
        <position position="1"/>
    </location>
</feature>
<dbReference type="Proteomes" id="UP000544742">
    <property type="component" value="Unassembled WGS sequence"/>
</dbReference>
<evidence type="ECO:0000313" key="2">
    <source>
        <dbReference type="EMBL" id="NLJ22990.1"/>
    </source>
</evidence>
<dbReference type="AlphaFoldDB" id="A0A7K4AJ14"/>
<dbReference type="InterPro" id="IPR009078">
    <property type="entry name" value="Ferritin-like_SF"/>
</dbReference>
<organism evidence="2 3">
    <name type="scientific">Methanothrix soehngenii</name>
    <name type="common">Methanosaeta concilii</name>
    <dbReference type="NCBI Taxonomy" id="2223"/>
    <lineage>
        <taxon>Archaea</taxon>
        <taxon>Methanobacteriati</taxon>
        <taxon>Methanobacteriota</taxon>
        <taxon>Stenosarchaea group</taxon>
        <taxon>Methanomicrobia</taxon>
        <taxon>Methanotrichales</taxon>
        <taxon>Methanotrichaceae</taxon>
        <taxon>Methanothrix</taxon>
    </lineage>
</organism>
<name>A0A7K4AJ14_METSH</name>
<comment type="caution">
    <text evidence="2">The sequence shown here is derived from an EMBL/GenBank/DDBJ whole genome shotgun (WGS) entry which is preliminary data.</text>
</comment>
<sequence length="173" mass="19469">GVASASLPGSLTPIEKDGLIFIWEEEKAARDIYSSLYEKNNLTIFLDLTRSEESHMDQAKAVIDKYGLVLPADVPGVFENQTLQDIHDRLLAEGLESDEQALKVAAEFEEISIMDLEAELAAAENEDVRTMYQGLLAGSRKHLRSYVADLKEQGIEYEPRHLLRSEFEETVRV</sequence>
<dbReference type="InterPro" id="IPR019243">
    <property type="entry name" value="DUF2202"/>
</dbReference>
<accession>A0A7K4AJ14</accession>
<feature type="domain" description="DUF2202" evidence="1">
    <location>
        <begin position="15"/>
        <end position="172"/>
    </location>
</feature>
<evidence type="ECO:0000259" key="1">
    <source>
        <dbReference type="Pfam" id="PF09968"/>
    </source>
</evidence>
<dbReference type="RefSeq" id="WP_276620283.1">
    <property type="nucleotide sequence ID" value="NZ_DAITXA010000315.1"/>
</dbReference>
<gene>
    <name evidence="2" type="ORF">GX426_07770</name>
</gene>
<dbReference type="SUPFAM" id="SSF47240">
    <property type="entry name" value="Ferritin-like"/>
    <property type="match status" value="1"/>
</dbReference>
<reference evidence="2 3" key="1">
    <citation type="journal article" date="2020" name="Biotechnol. Biofuels">
        <title>New insights from the biogas microbiome by comprehensive genome-resolved metagenomics of nearly 1600 species originating from multiple anaerobic digesters.</title>
        <authorList>
            <person name="Campanaro S."/>
            <person name="Treu L."/>
            <person name="Rodriguez-R L.M."/>
            <person name="Kovalovszki A."/>
            <person name="Ziels R.M."/>
            <person name="Maus I."/>
            <person name="Zhu X."/>
            <person name="Kougias P.G."/>
            <person name="Basile A."/>
            <person name="Luo G."/>
            <person name="Schluter A."/>
            <person name="Konstantinidis K.T."/>
            <person name="Angelidaki I."/>
        </authorList>
    </citation>
    <scope>NUCLEOTIDE SEQUENCE [LARGE SCALE GENOMIC DNA]</scope>
    <source>
        <strain evidence="2">AS27yjCOA_157</strain>
    </source>
</reference>